<name>A0A7J9N0T8_GOSSC</name>
<protein>
    <submittedName>
        <fullName evidence="1">Uncharacterized protein</fullName>
    </submittedName>
</protein>
<organism evidence="1 2">
    <name type="scientific">Gossypium schwendimanii</name>
    <name type="common">Cotton</name>
    <dbReference type="NCBI Taxonomy" id="34291"/>
    <lineage>
        <taxon>Eukaryota</taxon>
        <taxon>Viridiplantae</taxon>
        <taxon>Streptophyta</taxon>
        <taxon>Embryophyta</taxon>
        <taxon>Tracheophyta</taxon>
        <taxon>Spermatophyta</taxon>
        <taxon>Magnoliopsida</taxon>
        <taxon>eudicotyledons</taxon>
        <taxon>Gunneridae</taxon>
        <taxon>Pentapetalae</taxon>
        <taxon>rosids</taxon>
        <taxon>malvids</taxon>
        <taxon>Malvales</taxon>
        <taxon>Malvaceae</taxon>
        <taxon>Malvoideae</taxon>
        <taxon>Gossypium</taxon>
    </lineage>
</organism>
<evidence type="ECO:0000313" key="2">
    <source>
        <dbReference type="Proteomes" id="UP000593576"/>
    </source>
</evidence>
<keyword evidence="2" id="KW-1185">Reference proteome</keyword>
<dbReference type="EMBL" id="JABFAF010265758">
    <property type="protein sequence ID" value="MBA0876717.1"/>
    <property type="molecule type" value="Genomic_DNA"/>
</dbReference>
<gene>
    <name evidence="1" type="ORF">Goshw_005727</name>
</gene>
<proteinExistence type="predicted"/>
<dbReference type="Proteomes" id="UP000593576">
    <property type="component" value="Unassembled WGS sequence"/>
</dbReference>
<reference evidence="1 2" key="1">
    <citation type="journal article" date="2019" name="Genome Biol. Evol.">
        <title>Insights into the evolution of the New World diploid cottons (Gossypium, subgenus Houzingenia) based on genome sequencing.</title>
        <authorList>
            <person name="Grover C.E."/>
            <person name="Arick M.A. 2nd"/>
            <person name="Thrash A."/>
            <person name="Conover J.L."/>
            <person name="Sanders W.S."/>
            <person name="Peterson D.G."/>
            <person name="Frelichowski J.E."/>
            <person name="Scheffler J.A."/>
            <person name="Scheffler B.E."/>
            <person name="Wendel J.F."/>
        </authorList>
    </citation>
    <scope>NUCLEOTIDE SEQUENCE [LARGE SCALE GENOMIC DNA]</scope>
    <source>
        <strain evidence="1">1</strain>
        <tissue evidence="1">Leaf</tissue>
    </source>
</reference>
<sequence>MRFYTGAEILTGFLCLEYRELLDMLFYSYQDSLDHDNSYQQHRDWPNVNFPIMRTITRKRFEKCLNHRTELVE</sequence>
<comment type="caution">
    <text evidence="1">The sequence shown here is derived from an EMBL/GenBank/DDBJ whole genome shotgun (WGS) entry which is preliminary data.</text>
</comment>
<dbReference type="OrthoDB" id="996482at2759"/>
<evidence type="ECO:0000313" key="1">
    <source>
        <dbReference type="EMBL" id="MBA0876717.1"/>
    </source>
</evidence>
<dbReference type="AlphaFoldDB" id="A0A7J9N0T8"/>
<accession>A0A7J9N0T8</accession>